<feature type="transmembrane region" description="Helical" evidence="13">
    <location>
        <begin position="9"/>
        <end position="28"/>
    </location>
</feature>
<evidence type="ECO:0000256" key="3">
    <source>
        <dbReference type="ARBA" id="ARBA00012438"/>
    </source>
</evidence>
<evidence type="ECO:0000256" key="8">
    <source>
        <dbReference type="ARBA" id="ARBA00022777"/>
    </source>
</evidence>
<evidence type="ECO:0000313" key="15">
    <source>
        <dbReference type="EMBL" id="HIV73910.1"/>
    </source>
</evidence>
<keyword evidence="10 13" id="KW-1133">Transmembrane helix</keyword>
<evidence type="ECO:0000256" key="10">
    <source>
        <dbReference type="ARBA" id="ARBA00022989"/>
    </source>
</evidence>
<evidence type="ECO:0000256" key="9">
    <source>
        <dbReference type="ARBA" id="ARBA00022840"/>
    </source>
</evidence>
<evidence type="ECO:0000256" key="12">
    <source>
        <dbReference type="ARBA" id="ARBA00023136"/>
    </source>
</evidence>
<dbReference type="GO" id="GO:0016036">
    <property type="term" value="P:cellular response to phosphate starvation"/>
    <property type="evidence" value="ECO:0007669"/>
    <property type="project" value="TreeGrafter"/>
</dbReference>
<dbReference type="GO" id="GO:0004721">
    <property type="term" value="F:phosphoprotein phosphatase activity"/>
    <property type="evidence" value="ECO:0007669"/>
    <property type="project" value="TreeGrafter"/>
</dbReference>
<dbReference type="PANTHER" id="PTHR45453">
    <property type="entry name" value="PHOSPHATE REGULON SENSOR PROTEIN PHOR"/>
    <property type="match status" value="1"/>
</dbReference>
<dbReference type="GO" id="GO:0005886">
    <property type="term" value="C:plasma membrane"/>
    <property type="evidence" value="ECO:0007669"/>
    <property type="project" value="UniProtKB-SubCell"/>
</dbReference>
<reference evidence="15" key="2">
    <citation type="submission" date="2021-04" db="EMBL/GenBank/DDBJ databases">
        <authorList>
            <person name="Gilroy R."/>
        </authorList>
    </citation>
    <scope>NUCLEOTIDE SEQUENCE</scope>
    <source>
        <strain evidence="15">CHK169-2315</strain>
    </source>
</reference>
<gene>
    <name evidence="15" type="ORF">H9895_02380</name>
</gene>
<feature type="domain" description="Histidine kinase" evidence="14">
    <location>
        <begin position="120"/>
        <end position="323"/>
    </location>
</feature>
<organism evidence="15 16">
    <name type="scientific">Candidatus Pseudogracilibacillus intestinigallinarum</name>
    <dbReference type="NCBI Taxonomy" id="2838742"/>
    <lineage>
        <taxon>Bacteria</taxon>
        <taxon>Bacillati</taxon>
        <taxon>Bacillota</taxon>
        <taxon>Bacilli</taxon>
        <taxon>Bacillales</taxon>
        <taxon>Bacillaceae</taxon>
        <taxon>Pseudogracilibacillus</taxon>
    </lineage>
</organism>
<keyword evidence="12 13" id="KW-0472">Membrane</keyword>
<proteinExistence type="predicted"/>
<evidence type="ECO:0000256" key="7">
    <source>
        <dbReference type="ARBA" id="ARBA00022741"/>
    </source>
</evidence>
<dbReference type="InterPro" id="IPR050351">
    <property type="entry name" value="BphY/WalK/GraS-like"/>
</dbReference>
<comment type="subcellular location">
    <subcellularLocation>
        <location evidence="2">Cell membrane</location>
        <topology evidence="2">Multi-pass membrane protein</topology>
    </subcellularLocation>
</comment>
<keyword evidence="4" id="KW-1003">Cell membrane</keyword>
<dbReference type="InterPro" id="IPR005467">
    <property type="entry name" value="His_kinase_dom"/>
</dbReference>
<keyword evidence="6 13" id="KW-0812">Transmembrane</keyword>
<sequence length="323" mass="38378">MKLFIREHLLLIIVQCIQMGAFMGILLLARFDDIAIIAYCIFISFFILLLYLIYMYWTRKHFYKKMSNSIATLDISLEKLDMAPISKHLQKVLKTQYNAYESNRLALEKKQEQYFMFLDRWIHQMKTPVSVLNLMAKDLDEPEASNFQEEIDRLQKGLNMVLYMSRVRTMEHDFRIQRLDLLLMVQDVMKEHKRLFIRNKVYPKIHIAENMMIETDEKWFHFIWTQLVENAVKYSTGKSNRIDIFYTETNKRKVLSIADEGVGIPEEDIRRIFDPFYTGANGRVFRESTGIGLYLVQEVCTYLGHHIEVESTVHKGTTFHLVF</sequence>
<dbReference type="AlphaFoldDB" id="A0A9D1PLE3"/>
<keyword evidence="5" id="KW-0808">Transferase</keyword>
<dbReference type="Pfam" id="PF02518">
    <property type="entry name" value="HATPase_c"/>
    <property type="match status" value="1"/>
</dbReference>
<dbReference type="SUPFAM" id="SSF55874">
    <property type="entry name" value="ATPase domain of HSP90 chaperone/DNA topoisomerase II/histidine kinase"/>
    <property type="match status" value="1"/>
</dbReference>
<evidence type="ECO:0000256" key="11">
    <source>
        <dbReference type="ARBA" id="ARBA00023012"/>
    </source>
</evidence>
<evidence type="ECO:0000256" key="6">
    <source>
        <dbReference type="ARBA" id="ARBA00022692"/>
    </source>
</evidence>
<keyword evidence="8 15" id="KW-0418">Kinase</keyword>
<dbReference type="PRINTS" id="PR00344">
    <property type="entry name" value="BCTRLSENSOR"/>
</dbReference>
<evidence type="ECO:0000256" key="4">
    <source>
        <dbReference type="ARBA" id="ARBA00022475"/>
    </source>
</evidence>
<accession>A0A9D1PLE3</accession>
<dbReference type="InterPro" id="IPR003594">
    <property type="entry name" value="HATPase_dom"/>
</dbReference>
<evidence type="ECO:0000256" key="5">
    <source>
        <dbReference type="ARBA" id="ARBA00022679"/>
    </source>
</evidence>
<protein>
    <recommendedName>
        <fullName evidence="3">histidine kinase</fullName>
        <ecNumber evidence="3">2.7.13.3</ecNumber>
    </recommendedName>
</protein>
<dbReference type="InterPro" id="IPR036890">
    <property type="entry name" value="HATPase_C_sf"/>
</dbReference>
<evidence type="ECO:0000313" key="16">
    <source>
        <dbReference type="Proteomes" id="UP000823937"/>
    </source>
</evidence>
<evidence type="ECO:0000256" key="13">
    <source>
        <dbReference type="SAM" id="Phobius"/>
    </source>
</evidence>
<evidence type="ECO:0000259" key="14">
    <source>
        <dbReference type="PROSITE" id="PS50109"/>
    </source>
</evidence>
<dbReference type="PROSITE" id="PS50109">
    <property type="entry name" value="HIS_KIN"/>
    <property type="match status" value="1"/>
</dbReference>
<name>A0A9D1PLE3_9BACI</name>
<dbReference type="PANTHER" id="PTHR45453:SF2">
    <property type="entry name" value="HISTIDINE KINASE"/>
    <property type="match status" value="1"/>
</dbReference>
<keyword evidence="7" id="KW-0547">Nucleotide-binding</keyword>
<comment type="catalytic activity">
    <reaction evidence="1">
        <text>ATP + protein L-histidine = ADP + protein N-phospho-L-histidine.</text>
        <dbReference type="EC" id="2.7.13.3"/>
    </reaction>
</comment>
<dbReference type="SMART" id="SM00387">
    <property type="entry name" value="HATPase_c"/>
    <property type="match status" value="1"/>
</dbReference>
<dbReference type="EC" id="2.7.13.3" evidence="3"/>
<comment type="caution">
    <text evidence="15">The sequence shown here is derived from an EMBL/GenBank/DDBJ whole genome shotgun (WGS) entry which is preliminary data.</text>
</comment>
<keyword evidence="9" id="KW-0067">ATP-binding</keyword>
<evidence type="ECO:0000256" key="1">
    <source>
        <dbReference type="ARBA" id="ARBA00000085"/>
    </source>
</evidence>
<dbReference type="InterPro" id="IPR004358">
    <property type="entry name" value="Sig_transdc_His_kin-like_C"/>
</dbReference>
<dbReference type="Proteomes" id="UP000823937">
    <property type="component" value="Unassembled WGS sequence"/>
</dbReference>
<evidence type="ECO:0000256" key="2">
    <source>
        <dbReference type="ARBA" id="ARBA00004651"/>
    </source>
</evidence>
<reference evidence="15" key="1">
    <citation type="journal article" date="2021" name="PeerJ">
        <title>Extensive microbial diversity within the chicken gut microbiome revealed by metagenomics and culture.</title>
        <authorList>
            <person name="Gilroy R."/>
            <person name="Ravi A."/>
            <person name="Getino M."/>
            <person name="Pursley I."/>
            <person name="Horton D.L."/>
            <person name="Alikhan N.F."/>
            <person name="Baker D."/>
            <person name="Gharbi K."/>
            <person name="Hall N."/>
            <person name="Watson M."/>
            <person name="Adriaenssens E.M."/>
            <person name="Foster-Nyarko E."/>
            <person name="Jarju S."/>
            <person name="Secka A."/>
            <person name="Antonio M."/>
            <person name="Oren A."/>
            <person name="Chaudhuri R.R."/>
            <person name="La Ragione R."/>
            <person name="Hildebrand F."/>
            <person name="Pallen M.J."/>
        </authorList>
    </citation>
    <scope>NUCLEOTIDE SEQUENCE</scope>
    <source>
        <strain evidence="15">CHK169-2315</strain>
    </source>
</reference>
<keyword evidence="11" id="KW-0902">Two-component regulatory system</keyword>
<dbReference type="GO" id="GO:0000155">
    <property type="term" value="F:phosphorelay sensor kinase activity"/>
    <property type="evidence" value="ECO:0007669"/>
    <property type="project" value="TreeGrafter"/>
</dbReference>
<dbReference type="Gene3D" id="3.30.565.10">
    <property type="entry name" value="Histidine kinase-like ATPase, C-terminal domain"/>
    <property type="match status" value="1"/>
</dbReference>
<dbReference type="GO" id="GO:0005524">
    <property type="term" value="F:ATP binding"/>
    <property type="evidence" value="ECO:0007669"/>
    <property type="project" value="UniProtKB-KW"/>
</dbReference>
<dbReference type="EMBL" id="DXHX01000032">
    <property type="protein sequence ID" value="HIV73910.1"/>
    <property type="molecule type" value="Genomic_DNA"/>
</dbReference>
<feature type="transmembrane region" description="Helical" evidence="13">
    <location>
        <begin position="34"/>
        <end position="57"/>
    </location>
</feature>